<evidence type="ECO:0000259" key="17">
    <source>
        <dbReference type="PROSITE" id="PS50885"/>
    </source>
</evidence>
<feature type="domain" description="HAMP" evidence="17">
    <location>
        <begin position="170"/>
        <end position="221"/>
    </location>
</feature>
<dbReference type="InterPro" id="IPR003660">
    <property type="entry name" value="HAMP_dom"/>
</dbReference>
<dbReference type="CDD" id="cd00075">
    <property type="entry name" value="HATPase"/>
    <property type="match status" value="1"/>
</dbReference>
<name>A0ABQ3CSH8_9RHOB</name>
<feature type="transmembrane region" description="Helical" evidence="15">
    <location>
        <begin position="150"/>
        <end position="169"/>
    </location>
</feature>
<dbReference type="PANTHER" id="PTHR44936">
    <property type="entry name" value="SENSOR PROTEIN CREC"/>
    <property type="match status" value="1"/>
</dbReference>
<keyword evidence="10 18" id="KW-0418">Kinase</keyword>
<keyword evidence="11" id="KW-0067">ATP-binding</keyword>
<keyword evidence="6" id="KW-0597">Phosphoprotein</keyword>
<keyword evidence="8 15" id="KW-0812">Transmembrane</keyword>
<dbReference type="InterPro" id="IPR003661">
    <property type="entry name" value="HisK_dim/P_dom"/>
</dbReference>
<evidence type="ECO:0000256" key="2">
    <source>
        <dbReference type="ARBA" id="ARBA00004429"/>
    </source>
</evidence>
<evidence type="ECO:0000313" key="18">
    <source>
        <dbReference type="EMBL" id="GHA40502.1"/>
    </source>
</evidence>
<dbReference type="PRINTS" id="PR00344">
    <property type="entry name" value="BCTRLSENSOR"/>
</dbReference>
<gene>
    <name evidence="18" type="ORF">GCM10008927_00840</name>
</gene>
<keyword evidence="9" id="KW-0547">Nucleotide-binding</keyword>
<dbReference type="SUPFAM" id="SSF55874">
    <property type="entry name" value="ATPase domain of HSP90 chaperone/DNA topoisomerase II/histidine kinase"/>
    <property type="match status" value="1"/>
</dbReference>
<dbReference type="PROSITE" id="PS50885">
    <property type="entry name" value="HAMP"/>
    <property type="match status" value="1"/>
</dbReference>
<dbReference type="CDD" id="cd00082">
    <property type="entry name" value="HisKA"/>
    <property type="match status" value="1"/>
</dbReference>
<evidence type="ECO:0000313" key="19">
    <source>
        <dbReference type="Proteomes" id="UP000634455"/>
    </source>
</evidence>
<organism evidence="18 19">
    <name type="scientific">Paramylibacter ulvae</name>
    <dbReference type="NCBI Taxonomy" id="1651968"/>
    <lineage>
        <taxon>Bacteria</taxon>
        <taxon>Pseudomonadati</taxon>
        <taxon>Pseudomonadota</taxon>
        <taxon>Alphaproteobacteria</taxon>
        <taxon>Rhodobacterales</taxon>
        <taxon>Paracoccaceae</taxon>
        <taxon>Paramylibacter</taxon>
    </lineage>
</organism>
<evidence type="ECO:0000256" key="12">
    <source>
        <dbReference type="ARBA" id="ARBA00022989"/>
    </source>
</evidence>
<dbReference type="Gene3D" id="1.10.287.130">
    <property type="match status" value="1"/>
</dbReference>
<comment type="catalytic activity">
    <reaction evidence="1">
        <text>ATP + protein L-histidine = ADP + protein N-phospho-L-histidine.</text>
        <dbReference type="EC" id="2.7.13.3"/>
    </reaction>
</comment>
<evidence type="ECO:0000256" key="9">
    <source>
        <dbReference type="ARBA" id="ARBA00022741"/>
    </source>
</evidence>
<dbReference type="PANTHER" id="PTHR44936:SF5">
    <property type="entry name" value="SENSOR HISTIDINE KINASE ENVZ"/>
    <property type="match status" value="1"/>
</dbReference>
<proteinExistence type="predicted"/>
<evidence type="ECO:0000256" key="14">
    <source>
        <dbReference type="ARBA" id="ARBA00023136"/>
    </source>
</evidence>
<keyword evidence="12 15" id="KW-1133">Transmembrane helix</keyword>
<dbReference type="Pfam" id="PF00672">
    <property type="entry name" value="HAMP"/>
    <property type="match status" value="1"/>
</dbReference>
<dbReference type="SMART" id="SM00387">
    <property type="entry name" value="HATPase_c"/>
    <property type="match status" value="1"/>
</dbReference>
<comment type="subcellular location">
    <subcellularLocation>
        <location evidence="2">Cell inner membrane</location>
        <topology evidence="2">Multi-pass membrane protein</topology>
    </subcellularLocation>
</comment>
<evidence type="ECO:0000256" key="11">
    <source>
        <dbReference type="ARBA" id="ARBA00022840"/>
    </source>
</evidence>
<dbReference type="GO" id="GO:0016301">
    <property type="term" value="F:kinase activity"/>
    <property type="evidence" value="ECO:0007669"/>
    <property type="project" value="UniProtKB-KW"/>
</dbReference>
<dbReference type="InterPro" id="IPR036890">
    <property type="entry name" value="HATPase_C_sf"/>
</dbReference>
<evidence type="ECO:0000256" key="1">
    <source>
        <dbReference type="ARBA" id="ARBA00000085"/>
    </source>
</evidence>
<dbReference type="SMART" id="SM00388">
    <property type="entry name" value="HisKA"/>
    <property type="match status" value="1"/>
</dbReference>
<reference evidence="19" key="1">
    <citation type="journal article" date="2019" name="Int. J. Syst. Evol. Microbiol.">
        <title>The Global Catalogue of Microorganisms (GCM) 10K type strain sequencing project: providing services to taxonomists for standard genome sequencing and annotation.</title>
        <authorList>
            <consortium name="The Broad Institute Genomics Platform"/>
            <consortium name="The Broad Institute Genome Sequencing Center for Infectious Disease"/>
            <person name="Wu L."/>
            <person name="Ma J."/>
        </authorList>
    </citation>
    <scope>NUCLEOTIDE SEQUENCE [LARGE SCALE GENOMIC DNA]</scope>
    <source>
        <strain evidence="19">KCTC 32465</strain>
    </source>
</reference>
<dbReference type="Pfam" id="PF02518">
    <property type="entry name" value="HATPase_c"/>
    <property type="match status" value="1"/>
</dbReference>
<evidence type="ECO:0000256" key="7">
    <source>
        <dbReference type="ARBA" id="ARBA00022679"/>
    </source>
</evidence>
<evidence type="ECO:0000259" key="16">
    <source>
        <dbReference type="PROSITE" id="PS50109"/>
    </source>
</evidence>
<dbReference type="InterPro" id="IPR005467">
    <property type="entry name" value="His_kinase_dom"/>
</dbReference>
<keyword evidence="13" id="KW-0902">Two-component regulatory system</keyword>
<evidence type="ECO:0000256" key="4">
    <source>
        <dbReference type="ARBA" id="ARBA00022475"/>
    </source>
</evidence>
<feature type="transmembrane region" description="Helical" evidence="15">
    <location>
        <begin position="20"/>
        <end position="38"/>
    </location>
</feature>
<keyword evidence="7" id="KW-0808">Transferase</keyword>
<dbReference type="SUPFAM" id="SSF47384">
    <property type="entry name" value="Homodimeric domain of signal transducing histidine kinase"/>
    <property type="match status" value="1"/>
</dbReference>
<evidence type="ECO:0000256" key="8">
    <source>
        <dbReference type="ARBA" id="ARBA00022692"/>
    </source>
</evidence>
<sequence length="428" mass="47658">MSRFHLRRYMPKTLMGRSILILMIPIVVIQLVVGFIFFDRLFRDVTLLKTGEVARQLEFALQSSDPDALIKLGFEVEKVANFTGRGDSIAPLDFTGKNVIEKLRTQFSNVAFVDLTTDDHLVQFGMNFDGQFIQVSFDRARASARNPHQLLVAMTIASLLMSILAVLFLRNQVKPIRLLAKSAEAFGKGRNIPFRARGAAEVRLAAHAFRAMKERIEQQIQQRTLMLSGVSHDLRTPLTRMKLSLSMLEDNEEIEHLRKDVIQMEGIMEEFLAFARGDSAERRQQVDAIALARTLVENNKRAGKTIVLNASDAPIYLTCRKLAITRALDNLLSNAAQHGDQVSLTIQDNEKDVVFMIEDNGPGINPQDRETAMRPFERLDSARNQNQANGSGLGLAIVADIARSHGGNLALSDSEALHGLSATITIPK</sequence>
<dbReference type="EMBL" id="BMZF01000001">
    <property type="protein sequence ID" value="GHA40502.1"/>
    <property type="molecule type" value="Genomic_DNA"/>
</dbReference>
<evidence type="ECO:0000256" key="3">
    <source>
        <dbReference type="ARBA" id="ARBA00012438"/>
    </source>
</evidence>
<dbReference type="Gene3D" id="6.10.340.10">
    <property type="match status" value="1"/>
</dbReference>
<accession>A0ABQ3CSH8</accession>
<dbReference type="Proteomes" id="UP000634455">
    <property type="component" value="Unassembled WGS sequence"/>
</dbReference>
<evidence type="ECO:0000256" key="10">
    <source>
        <dbReference type="ARBA" id="ARBA00022777"/>
    </source>
</evidence>
<keyword evidence="19" id="KW-1185">Reference proteome</keyword>
<comment type="caution">
    <text evidence="18">The sequence shown here is derived from an EMBL/GenBank/DDBJ whole genome shotgun (WGS) entry which is preliminary data.</text>
</comment>
<evidence type="ECO:0000256" key="6">
    <source>
        <dbReference type="ARBA" id="ARBA00022553"/>
    </source>
</evidence>
<keyword evidence="14 15" id="KW-0472">Membrane</keyword>
<dbReference type="EC" id="2.7.13.3" evidence="3"/>
<dbReference type="Gene3D" id="3.30.565.10">
    <property type="entry name" value="Histidine kinase-like ATPase, C-terminal domain"/>
    <property type="match status" value="1"/>
</dbReference>
<dbReference type="PROSITE" id="PS50109">
    <property type="entry name" value="HIS_KIN"/>
    <property type="match status" value="1"/>
</dbReference>
<dbReference type="InterPro" id="IPR003594">
    <property type="entry name" value="HATPase_dom"/>
</dbReference>
<dbReference type="InterPro" id="IPR050980">
    <property type="entry name" value="2C_sensor_his_kinase"/>
</dbReference>
<evidence type="ECO:0000256" key="15">
    <source>
        <dbReference type="SAM" id="Phobius"/>
    </source>
</evidence>
<dbReference type="Pfam" id="PF00512">
    <property type="entry name" value="HisKA"/>
    <property type="match status" value="1"/>
</dbReference>
<feature type="domain" description="Histidine kinase" evidence="16">
    <location>
        <begin position="229"/>
        <end position="428"/>
    </location>
</feature>
<dbReference type="InterPro" id="IPR036097">
    <property type="entry name" value="HisK_dim/P_sf"/>
</dbReference>
<evidence type="ECO:0000256" key="13">
    <source>
        <dbReference type="ARBA" id="ARBA00023012"/>
    </source>
</evidence>
<dbReference type="InterPro" id="IPR004358">
    <property type="entry name" value="Sig_transdc_His_kin-like_C"/>
</dbReference>
<keyword evidence="4" id="KW-1003">Cell membrane</keyword>
<dbReference type="RefSeq" id="WP_189638605.1">
    <property type="nucleotide sequence ID" value="NZ_BMZF01000001.1"/>
</dbReference>
<protein>
    <recommendedName>
        <fullName evidence="3">histidine kinase</fullName>
        <ecNumber evidence="3">2.7.13.3</ecNumber>
    </recommendedName>
</protein>
<evidence type="ECO:0000256" key="5">
    <source>
        <dbReference type="ARBA" id="ARBA00022519"/>
    </source>
</evidence>
<keyword evidence="5" id="KW-0997">Cell inner membrane</keyword>
<dbReference type="SMART" id="SM00304">
    <property type="entry name" value="HAMP"/>
    <property type="match status" value="1"/>
</dbReference>